<dbReference type="GO" id="GO:0009898">
    <property type="term" value="C:cytoplasmic side of plasma membrane"/>
    <property type="evidence" value="ECO:0007669"/>
    <property type="project" value="TreeGrafter"/>
</dbReference>
<dbReference type="AlphaFoldDB" id="A0A1I0Y8I6"/>
<feature type="compositionally biased region" description="Polar residues" evidence="1">
    <location>
        <begin position="56"/>
        <end position="72"/>
    </location>
</feature>
<dbReference type="PANTHER" id="PTHR43384:SF11">
    <property type="entry name" value="SEPTUM SITE DETERMINING PROTEIN"/>
    <property type="match status" value="1"/>
</dbReference>
<evidence type="ECO:0000256" key="1">
    <source>
        <dbReference type="SAM" id="MobiDB-lite"/>
    </source>
</evidence>
<gene>
    <name evidence="3" type="ORF">SAMN05216266_104313</name>
</gene>
<dbReference type="Pfam" id="PF26563">
    <property type="entry name" value="Rv3660c_N"/>
    <property type="match status" value="1"/>
</dbReference>
<dbReference type="NCBIfam" id="TIGR03815">
    <property type="entry name" value="CpaE_hom_Actino"/>
    <property type="match status" value="1"/>
</dbReference>
<feature type="region of interest" description="Disordered" evidence="1">
    <location>
        <begin position="1"/>
        <end position="21"/>
    </location>
</feature>
<dbReference type="PANTHER" id="PTHR43384">
    <property type="entry name" value="SEPTUM SITE-DETERMINING PROTEIN MIND HOMOLOG, CHLOROPLASTIC-RELATED"/>
    <property type="match status" value="1"/>
</dbReference>
<keyword evidence="3" id="KW-0347">Helicase</keyword>
<dbReference type="STRING" id="490629.SAMN05216266_104313"/>
<dbReference type="Proteomes" id="UP000243799">
    <property type="component" value="Unassembled WGS sequence"/>
</dbReference>
<proteinExistence type="predicted"/>
<dbReference type="InterPro" id="IPR050625">
    <property type="entry name" value="ParA/MinD_ATPase"/>
</dbReference>
<organism evidence="3 4">
    <name type="scientific">Amycolatopsis marina</name>
    <dbReference type="NCBI Taxonomy" id="490629"/>
    <lineage>
        <taxon>Bacteria</taxon>
        <taxon>Bacillati</taxon>
        <taxon>Actinomycetota</taxon>
        <taxon>Actinomycetes</taxon>
        <taxon>Pseudonocardiales</taxon>
        <taxon>Pseudonocardiaceae</taxon>
        <taxon>Amycolatopsis</taxon>
    </lineage>
</organism>
<keyword evidence="3" id="KW-0547">Nucleotide-binding</keyword>
<dbReference type="InterPro" id="IPR059050">
    <property type="entry name" value="Rv3660c_N"/>
</dbReference>
<evidence type="ECO:0000259" key="2">
    <source>
        <dbReference type="Pfam" id="PF26563"/>
    </source>
</evidence>
<dbReference type="GO" id="GO:0016887">
    <property type="term" value="F:ATP hydrolysis activity"/>
    <property type="evidence" value="ECO:0007669"/>
    <property type="project" value="TreeGrafter"/>
</dbReference>
<dbReference type="GO" id="GO:0005829">
    <property type="term" value="C:cytosol"/>
    <property type="evidence" value="ECO:0007669"/>
    <property type="project" value="TreeGrafter"/>
</dbReference>
<dbReference type="EMBL" id="FOKG01000004">
    <property type="protein sequence ID" value="SFB09554.1"/>
    <property type="molecule type" value="Genomic_DNA"/>
</dbReference>
<sequence length="452" mass="45446">MSIGPVQSDPPGLNPGDPRSSPLAGVAPLSLFLRTVTCVFPRFIHKCRVIHRSGRSGLSSAAPQSDGGSTAGRTGPSVPIDGVKGRHVTDERPLVLINDETLLDEVLRLAAAVGCEVERVPDTVAAESRWAGAPLVIVDEDVLTAAESPPRRDGVVLVCKSALPAGSWRVAFEAGVSKVVVLPDSENVLISAFADIAEGPRGGDGRVLAVLGGCGGAGASVFAAATGLAVCRDGADALLLDCDPLGGGADLVLGMERAEGLRWSGLRDTSGRLSMTDLAAALPARSHGGGSLSVLSCDRPGGGPTGPAGPTTEAVTAVLAAARRAGSTVICDVARHLGAGAAAAVANADLVIVVLPAEVRACAATAGVIRLLGRHTGRARIVVRGPGPDGLGGPAIARTLGVQLAAEFRSERALPRAIERGLFTGGPRSSLATAASEVLEALASACAEPVRS</sequence>
<protein>
    <submittedName>
        <fullName evidence="3">Helicase/secretion neighborhood CpaE-like protein</fullName>
    </submittedName>
</protein>
<dbReference type="InterPro" id="IPR022521">
    <property type="entry name" value="Rv3660c"/>
</dbReference>
<dbReference type="GO" id="GO:0051782">
    <property type="term" value="P:negative regulation of cell division"/>
    <property type="evidence" value="ECO:0007669"/>
    <property type="project" value="TreeGrafter"/>
</dbReference>
<dbReference type="SUPFAM" id="SSF52540">
    <property type="entry name" value="P-loop containing nucleoside triphosphate hydrolases"/>
    <property type="match status" value="1"/>
</dbReference>
<keyword evidence="3" id="KW-0067">ATP-binding</keyword>
<dbReference type="Gene3D" id="3.40.50.300">
    <property type="entry name" value="P-loop containing nucleotide triphosphate hydrolases"/>
    <property type="match status" value="1"/>
</dbReference>
<reference evidence="4" key="1">
    <citation type="submission" date="2016-10" db="EMBL/GenBank/DDBJ databases">
        <authorList>
            <person name="Varghese N."/>
            <person name="Submissions S."/>
        </authorList>
    </citation>
    <scope>NUCLEOTIDE SEQUENCE [LARGE SCALE GENOMIC DNA]</scope>
    <source>
        <strain evidence="4">CGMCC 4.3568</strain>
    </source>
</reference>
<accession>A0A1I0Y8I6</accession>
<dbReference type="GO" id="GO:0004386">
    <property type="term" value="F:helicase activity"/>
    <property type="evidence" value="ECO:0007669"/>
    <property type="project" value="UniProtKB-KW"/>
</dbReference>
<dbReference type="GO" id="GO:0005524">
    <property type="term" value="F:ATP binding"/>
    <property type="evidence" value="ECO:0007669"/>
    <property type="project" value="TreeGrafter"/>
</dbReference>
<feature type="domain" description="Rv3660c-like CheY-like N-terminal" evidence="2">
    <location>
        <begin position="97"/>
        <end position="201"/>
    </location>
</feature>
<evidence type="ECO:0000313" key="3">
    <source>
        <dbReference type="EMBL" id="SFB09554.1"/>
    </source>
</evidence>
<keyword evidence="4" id="KW-1185">Reference proteome</keyword>
<keyword evidence="3" id="KW-0378">Hydrolase</keyword>
<name>A0A1I0Y8I6_9PSEU</name>
<evidence type="ECO:0000313" key="4">
    <source>
        <dbReference type="Proteomes" id="UP000243799"/>
    </source>
</evidence>
<feature type="region of interest" description="Disordered" evidence="1">
    <location>
        <begin position="55"/>
        <end position="85"/>
    </location>
</feature>
<dbReference type="InterPro" id="IPR027417">
    <property type="entry name" value="P-loop_NTPase"/>
</dbReference>